<protein>
    <recommendedName>
        <fullName evidence="6">LPXTG cell wall anchor domain protein</fullName>
    </recommendedName>
</protein>
<comment type="caution">
    <text evidence="4">The sequence shown here is derived from an EMBL/GenBank/DDBJ whole genome shotgun (WGS) entry which is preliminary data.</text>
</comment>
<feature type="compositionally biased region" description="Low complexity" evidence="1">
    <location>
        <begin position="262"/>
        <end position="286"/>
    </location>
</feature>
<keyword evidence="2" id="KW-0812">Transmembrane</keyword>
<dbReference type="RefSeq" id="WP_008731879.1">
    <property type="nucleotide sequence ID" value="NZ_AKFT01000127.1"/>
</dbReference>
<dbReference type="eggNOG" id="ENOG5031GV9">
    <property type="taxonomic scope" value="Bacteria"/>
</dbReference>
<dbReference type="PATRIC" id="fig|1125718.3.peg.1661"/>
<keyword evidence="2" id="KW-1133">Transmembrane helix</keyword>
<keyword evidence="2" id="KW-0472">Membrane</keyword>
<evidence type="ECO:0000313" key="4">
    <source>
        <dbReference type="EMBL" id="EJF43342.1"/>
    </source>
</evidence>
<dbReference type="AlphaFoldDB" id="J0NF96"/>
<evidence type="ECO:0000256" key="2">
    <source>
        <dbReference type="SAM" id="Phobius"/>
    </source>
</evidence>
<feature type="chain" id="PRO_5003736929" description="LPXTG cell wall anchor domain protein" evidence="3">
    <location>
        <begin position="28"/>
        <end position="319"/>
    </location>
</feature>
<evidence type="ECO:0000256" key="1">
    <source>
        <dbReference type="SAM" id="MobiDB-lite"/>
    </source>
</evidence>
<feature type="signal peptide" evidence="3">
    <location>
        <begin position="1"/>
        <end position="27"/>
    </location>
</feature>
<evidence type="ECO:0000313" key="5">
    <source>
        <dbReference type="Proteomes" id="UP000002941"/>
    </source>
</evidence>
<feature type="region of interest" description="Disordered" evidence="1">
    <location>
        <begin position="247"/>
        <end position="289"/>
    </location>
</feature>
<organism evidence="4 5">
    <name type="scientific">Actinomyces massiliensis F0489</name>
    <dbReference type="NCBI Taxonomy" id="1125718"/>
    <lineage>
        <taxon>Bacteria</taxon>
        <taxon>Bacillati</taxon>
        <taxon>Actinomycetota</taxon>
        <taxon>Actinomycetes</taxon>
        <taxon>Actinomycetales</taxon>
        <taxon>Actinomycetaceae</taxon>
        <taxon>Actinomyces</taxon>
    </lineage>
</organism>
<gene>
    <name evidence="4" type="ORF">HMPREF1318_2918</name>
</gene>
<dbReference type="OrthoDB" id="3261084at2"/>
<keyword evidence="5" id="KW-1185">Reference proteome</keyword>
<reference evidence="4 5" key="1">
    <citation type="submission" date="2012-05" db="EMBL/GenBank/DDBJ databases">
        <authorList>
            <person name="Harkins D.M."/>
            <person name="Madupu R."/>
            <person name="Durkin A.S."/>
            <person name="Torralba M."/>
            <person name="Methe B."/>
            <person name="Sutton G.G."/>
            <person name="Nelson K.E."/>
        </authorList>
    </citation>
    <scope>NUCLEOTIDE SEQUENCE [LARGE SCALE GENOMIC DNA]</scope>
    <source>
        <strain evidence="4 5">F0489</strain>
    </source>
</reference>
<dbReference type="Proteomes" id="UP000002941">
    <property type="component" value="Unassembled WGS sequence"/>
</dbReference>
<feature type="transmembrane region" description="Helical" evidence="2">
    <location>
        <begin position="297"/>
        <end position="315"/>
    </location>
</feature>
<name>J0NF96_9ACTO</name>
<accession>J0NF96</accession>
<sequence length="319" mass="32326">MRVSRSLATVGAAALVTVGAIASPAAADDGASGFTIDDNYVGRYAPSQNVAVSGVGCNPVGNSRSAITWGLYSQDGTAIEDAAGAEAANSDGTWSATIDIPSIVAKNGFDNPAVLTLGVACVDYNGQVTGTQQMPLILDSTDVDGDAHISSWDTDGDGTFDSQTFTANLTGFTPGESVNFYITDEDGNTVKDLYEVTAGAQGDVAYDAPAVTDLPDGMYHFYVVGSTYGEHFFSEAIEVKDGWWQVQDGKLPSDPNNPAPADPGAADPGATDPATGDPGAAAPAAPKSGLAKTGTSLGFAIAAAGLLTAGGVLMARRRA</sequence>
<dbReference type="EMBL" id="AKFT01000127">
    <property type="protein sequence ID" value="EJF43342.1"/>
    <property type="molecule type" value="Genomic_DNA"/>
</dbReference>
<keyword evidence="3" id="KW-0732">Signal</keyword>
<proteinExistence type="predicted"/>
<evidence type="ECO:0000256" key="3">
    <source>
        <dbReference type="SAM" id="SignalP"/>
    </source>
</evidence>
<evidence type="ECO:0008006" key="6">
    <source>
        <dbReference type="Google" id="ProtNLM"/>
    </source>
</evidence>